<organism evidence="7">
    <name type="scientific">Blastobotrys adeninivorans</name>
    <name type="common">Yeast</name>
    <name type="synonym">Arxula adeninivorans</name>
    <dbReference type="NCBI Taxonomy" id="409370"/>
    <lineage>
        <taxon>Eukaryota</taxon>
        <taxon>Fungi</taxon>
        <taxon>Dikarya</taxon>
        <taxon>Ascomycota</taxon>
        <taxon>Saccharomycotina</taxon>
        <taxon>Dipodascomycetes</taxon>
        <taxon>Dipodascales</taxon>
        <taxon>Trichomonascaceae</taxon>
        <taxon>Blastobotrys</taxon>
    </lineage>
</organism>
<dbReference type="InterPro" id="IPR013136">
    <property type="entry name" value="WSTF_Acf1_Cbp146"/>
</dbReference>
<reference evidence="7" key="1">
    <citation type="submission" date="2014-02" db="EMBL/GenBank/DDBJ databases">
        <authorList>
            <person name="Genoscope - CEA"/>
        </authorList>
    </citation>
    <scope>NUCLEOTIDE SEQUENCE</scope>
    <source>
        <strain evidence="7">LS3</strain>
    </source>
</reference>
<evidence type="ECO:0000259" key="5">
    <source>
        <dbReference type="PROSITE" id="PS50827"/>
    </source>
</evidence>
<dbReference type="PhylomeDB" id="A0A060TJ54"/>
<feature type="compositionally biased region" description="Acidic residues" evidence="4">
    <location>
        <begin position="408"/>
        <end position="433"/>
    </location>
</feature>
<evidence type="ECO:0000256" key="1">
    <source>
        <dbReference type="ARBA" id="ARBA00004123"/>
    </source>
</evidence>
<keyword evidence="2 3" id="KW-0539">Nucleus</keyword>
<feature type="compositionally biased region" description="Acidic residues" evidence="4">
    <location>
        <begin position="482"/>
        <end position="493"/>
    </location>
</feature>
<feature type="compositionally biased region" description="Acidic residues" evidence="4">
    <location>
        <begin position="913"/>
        <end position="922"/>
    </location>
</feature>
<dbReference type="EMBL" id="HG937694">
    <property type="protein sequence ID" value="CDP38862.1"/>
    <property type="molecule type" value="Genomic_DNA"/>
</dbReference>
<dbReference type="PANTHER" id="PTHR32075:SF6">
    <property type="entry name" value="ISWI CHROMATIN-REMODELING COMPLEX SUBUNIT YPL216W-RELATED"/>
    <property type="match status" value="1"/>
</dbReference>
<dbReference type="Pfam" id="PF15613">
    <property type="entry name" value="WSD"/>
    <property type="match status" value="1"/>
</dbReference>
<protein>
    <submittedName>
        <fullName evidence="7">ARAD1D44330p</fullName>
    </submittedName>
</protein>
<dbReference type="PROSITE" id="PS50827">
    <property type="entry name" value="DDT"/>
    <property type="match status" value="1"/>
</dbReference>
<evidence type="ECO:0000256" key="4">
    <source>
        <dbReference type="SAM" id="MobiDB-lite"/>
    </source>
</evidence>
<feature type="compositionally biased region" description="Basic and acidic residues" evidence="4">
    <location>
        <begin position="647"/>
        <end position="667"/>
    </location>
</feature>
<reference evidence="7" key="2">
    <citation type="submission" date="2014-06" db="EMBL/GenBank/DDBJ databases">
        <title>The complete genome of Blastobotrys (Arxula) adeninivorans LS3 - a yeast of biotechnological interest.</title>
        <authorList>
            <person name="Kunze G."/>
            <person name="Gaillardin C."/>
            <person name="Czernicka M."/>
            <person name="Durrens P."/>
            <person name="Martin T."/>
            <person name="Boer E."/>
            <person name="Gabaldon T."/>
            <person name="Cruz J."/>
            <person name="Talla E."/>
            <person name="Marck C."/>
            <person name="Goffeau A."/>
            <person name="Barbe V."/>
            <person name="Baret P."/>
            <person name="Baronian K."/>
            <person name="Beier S."/>
            <person name="Bleykasten C."/>
            <person name="Bode R."/>
            <person name="Casaregola S."/>
            <person name="Despons L."/>
            <person name="Fairhead C."/>
            <person name="Giersberg M."/>
            <person name="Gierski P."/>
            <person name="Hahnel U."/>
            <person name="Hartmann A."/>
            <person name="Jankowska D."/>
            <person name="Jubin C."/>
            <person name="Jung P."/>
            <person name="Lafontaine I."/>
            <person name="Leh-Louis V."/>
            <person name="Lemaire M."/>
            <person name="Marcet-Houben M."/>
            <person name="Mascher M."/>
            <person name="Morel G."/>
            <person name="Richard G.-F."/>
            <person name="Riechen J."/>
            <person name="Sacerdot C."/>
            <person name="Sarkar A."/>
            <person name="Savel G."/>
            <person name="Schacherer J."/>
            <person name="Sherman D."/>
            <person name="Straub M.-L."/>
            <person name="Stein N."/>
            <person name="Thierry A."/>
            <person name="Trautwein-Schult A."/>
            <person name="Westhof E."/>
            <person name="Worch S."/>
            <person name="Dujon B."/>
            <person name="Souciet J.-L."/>
            <person name="Wincker P."/>
            <person name="Scholz U."/>
            <person name="Neuveglise N."/>
        </authorList>
    </citation>
    <scope>NUCLEOTIDE SEQUENCE</scope>
    <source>
        <strain evidence="7">LS3</strain>
    </source>
</reference>
<dbReference type="Pfam" id="PF10537">
    <property type="entry name" value="WAC_Acf1_DNA_bd"/>
    <property type="match status" value="1"/>
</dbReference>
<dbReference type="PROSITE" id="PS51136">
    <property type="entry name" value="WAC"/>
    <property type="match status" value="1"/>
</dbReference>
<proteinExistence type="predicted"/>
<gene>
    <name evidence="7" type="ORF">GNLVRS02_ARAD1D44330g</name>
</gene>
<dbReference type="GO" id="GO:0000785">
    <property type="term" value="C:chromatin"/>
    <property type="evidence" value="ECO:0007669"/>
    <property type="project" value="UniProtKB-ARBA"/>
</dbReference>
<dbReference type="GO" id="GO:0005634">
    <property type="term" value="C:nucleus"/>
    <property type="evidence" value="ECO:0007669"/>
    <property type="project" value="UniProtKB-SubCell"/>
</dbReference>
<accession>A0A060TJ54</accession>
<feature type="domain" description="DDT" evidence="5">
    <location>
        <begin position="336"/>
        <end position="399"/>
    </location>
</feature>
<name>A0A060TJ54_BLAAD</name>
<evidence type="ECO:0000256" key="2">
    <source>
        <dbReference type="ARBA" id="ARBA00023242"/>
    </source>
</evidence>
<dbReference type="AlphaFoldDB" id="A0A060TJ54"/>
<evidence type="ECO:0000259" key="6">
    <source>
        <dbReference type="PROSITE" id="PS51136"/>
    </source>
</evidence>
<feature type="domain" description="WAC" evidence="6">
    <location>
        <begin position="23"/>
        <end position="132"/>
    </location>
</feature>
<feature type="compositionally biased region" description="Polar residues" evidence="4">
    <location>
        <begin position="929"/>
        <end position="941"/>
    </location>
</feature>
<dbReference type="GO" id="GO:0000781">
    <property type="term" value="C:chromosome, telomeric region"/>
    <property type="evidence" value="ECO:0007669"/>
    <property type="project" value="GOC"/>
</dbReference>
<feature type="region of interest" description="Disordered" evidence="4">
    <location>
        <begin position="403"/>
        <end position="501"/>
    </location>
</feature>
<feature type="compositionally biased region" description="Acidic residues" evidence="4">
    <location>
        <begin position="942"/>
        <end position="952"/>
    </location>
</feature>
<evidence type="ECO:0000256" key="3">
    <source>
        <dbReference type="PROSITE-ProRule" id="PRU00475"/>
    </source>
</evidence>
<feature type="compositionally biased region" description="Basic and acidic residues" evidence="4">
    <location>
        <begin position="986"/>
        <end position="1007"/>
    </location>
</feature>
<dbReference type="PANTHER" id="PTHR32075">
    <property type="entry name" value="ISWI CHROMATIN-REMODELING COMPLEX SUBUNIT YPL216W-RELATED"/>
    <property type="match status" value="1"/>
</dbReference>
<feature type="region of interest" description="Disordered" evidence="4">
    <location>
        <begin position="636"/>
        <end position="667"/>
    </location>
</feature>
<dbReference type="InterPro" id="IPR028941">
    <property type="entry name" value="WHIM2_dom"/>
</dbReference>
<feature type="region of interest" description="Disordered" evidence="4">
    <location>
        <begin position="243"/>
        <end position="296"/>
    </location>
</feature>
<evidence type="ECO:0000313" key="7">
    <source>
        <dbReference type="EMBL" id="CDP38862.1"/>
    </source>
</evidence>
<feature type="region of interest" description="Disordered" evidence="4">
    <location>
        <begin position="908"/>
        <end position="1041"/>
    </location>
</feature>
<feature type="compositionally biased region" description="Acidic residues" evidence="4">
    <location>
        <begin position="441"/>
        <end position="473"/>
    </location>
</feature>
<dbReference type="InterPro" id="IPR018501">
    <property type="entry name" value="DDT_dom"/>
</dbReference>
<feature type="compositionally biased region" description="Basic residues" evidence="4">
    <location>
        <begin position="1031"/>
        <end position="1041"/>
    </location>
</feature>
<feature type="compositionally biased region" description="Low complexity" evidence="4">
    <location>
        <begin position="259"/>
        <end position="288"/>
    </location>
</feature>
<sequence>MVLYKRKLVEPEPPSTKVSSLDTEVWVIPQTNEYFLKYEEYIDRLDFYKRKSFSCELTGQTDLTYFQALLCEQTEAESLLQQFPDPLKEPILRRAQFSTATKLEHLADEIFSSLKSDFFPGETVIVRSEDQRIRAFVREKAKFNAITLPDGQVKPAYSLFRVQTVDYPQSEMAVDDSQLTRDRKTFTKALLRAFLRQTLIRGPWPEAPWMVKSQYAQQYRIDQNVPPHLLKNFPSDIKEQYYQNDSEPGAKSNQSSNNPALLASGATSSAATPDASGNAGAGAATTNGKRGPKSSLDTQIRAKILEDLVLPYDHQSAERKMPIKLGDLFSSVEERRAHTGLLLETWVFLNVYGEPLLLDSFTFDDFVDAIRLTDEDVDCPLLDEIHCSLLSAIVGPKKQEILVTLPPEPDDGVSSDEESDDEANGEQERDESEDVKKEDVKEEDEDDNVKKEDEEEEGEEEEDAEEEEEEEQAEDVKKDEDQKEDDEESDDDDGPKTSHAAEFVKYQNVDWTERLRKRMFKDGGWQQILIGVLDMVSYVEEWSETCQQALESLASLERNVTLSSARTGYYEMPFTLRLRVLDILCKLIHSSSLVRSYIDRCIEDSTRVRKEKTERQREIRSLQDTIRACEEEKKTYFPNGYPIPDGDENKTESTPEKTKTSSSEASRKLKIEAEKELASKNPDFQKIYKTWKESTEKFDEEVAAIKLLDLELQRLDCQRLRMLGKDRYHNRYWWFELNGMRVGEDKENEDNDDDQESGEEGVSTGYAMGRLWIQGPSDEDARVYLQFDPTMDQDKIIVKTSEGDWASGETGNILVTSSGEVKADLKPYERKKLEERQGFLACMDDWGYYDQEDEIENLLEWLGRGGKRELKLSKEIKAIKERLFFSMKSRREDLEADRAHCEAEIDEQIKEEFSDDEQENGDNDVKMSETPSANGKANGTNEDVEEDEDSDEVSAMPRRRRGRPRKDNSQQPPAKKRKSSLSPEQKAARKEARREELRKEMESRVPDRVVSWVNSLAIAQLGHSLYDTQKKRGPKRGQQKK</sequence>
<dbReference type="Pfam" id="PF02791">
    <property type="entry name" value="DDT"/>
    <property type="match status" value="1"/>
</dbReference>
<comment type="subcellular location">
    <subcellularLocation>
        <location evidence="1 3">Nucleus</location>
    </subcellularLocation>
</comment>
<feature type="compositionally biased region" description="Polar residues" evidence="4">
    <location>
        <begin position="243"/>
        <end position="258"/>
    </location>
</feature>
<dbReference type="GO" id="GO:0031509">
    <property type="term" value="P:subtelomeric heterochromatin formation"/>
    <property type="evidence" value="ECO:0007669"/>
    <property type="project" value="TreeGrafter"/>
</dbReference>